<evidence type="ECO:0000256" key="4">
    <source>
        <dbReference type="ARBA" id="ARBA00012791"/>
    </source>
</evidence>
<dbReference type="InterPro" id="IPR013785">
    <property type="entry name" value="Aldolase_TIM"/>
</dbReference>
<dbReference type="GO" id="GO:0005743">
    <property type="term" value="C:mitochondrial inner membrane"/>
    <property type="evidence" value="ECO:0007669"/>
    <property type="project" value="UniProtKB-SubCell"/>
</dbReference>
<dbReference type="Gene3D" id="3.20.20.70">
    <property type="entry name" value="Aldolase class I"/>
    <property type="match status" value="1"/>
</dbReference>
<dbReference type="EMBL" id="JALJOR010000018">
    <property type="protein sequence ID" value="KAK9804199.1"/>
    <property type="molecule type" value="Genomic_DNA"/>
</dbReference>
<evidence type="ECO:0000256" key="11">
    <source>
        <dbReference type="ARBA" id="ARBA00022989"/>
    </source>
</evidence>
<organism evidence="18 19">
    <name type="scientific">[Myrmecia] bisecta</name>
    <dbReference type="NCBI Taxonomy" id="41462"/>
    <lineage>
        <taxon>Eukaryota</taxon>
        <taxon>Viridiplantae</taxon>
        <taxon>Chlorophyta</taxon>
        <taxon>core chlorophytes</taxon>
        <taxon>Trebouxiophyceae</taxon>
        <taxon>Trebouxiales</taxon>
        <taxon>Trebouxiaceae</taxon>
        <taxon>Myrmecia</taxon>
    </lineage>
</organism>
<dbReference type="InterPro" id="IPR005720">
    <property type="entry name" value="Dihydroorotate_DH_cat"/>
</dbReference>
<dbReference type="InterPro" id="IPR050074">
    <property type="entry name" value="DHO_dehydrogenase"/>
</dbReference>
<dbReference type="CDD" id="cd04738">
    <property type="entry name" value="DHOD_2_like"/>
    <property type="match status" value="1"/>
</dbReference>
<dbReference type="NCBIfam" id="NF003645">
    <property type="entry name" value="PRK05286.1-2"/>
    <property type="match status" value="1"/>
</dbReference>
<evidence type="ECO:0000256" key="7">
    <source>
        <dbReference type="ARBA" id="ARBA00022643"/>
    </source>
</evidence>
<evidence type="ECO:0000256" key="10">
    <source>
        <dbReference type="ARBA" id="ARBA00022946"/>
    </source>
</evidence>
<dbReference type="PANTHER" id="PTHR48109">
    <property type="entry name" value="DIHYDROOROTATE DEHYDROGENASE (QUINONE), MITOCHONDRIAL-RELATED"/>
    <property type="match status" value="1"/>
</dbReference>
<keyword evidence="19" id="KW-1185">Reference proteome</keyword>
<keyword evidence="12 16" id="KW-0560">Oxidoreductase</keyword>
<keyword evidence="8" id="KW-0812">Transmembrane</keyword>
<evidence type="ECO:0000256" key="15">
    <source>
        <dbReference type="ARBA" id="ARBA00048639"/>
    </source>
</evidence>
<evidence type="ECO:0000256" key="5">
    <source>
        <dbReference type="ARBA" id="ARBA00017599"/>
    </source>
</evidence>
<evidence type="ECO:0000256" key="16">
    <source>
        <dbReference type="RuleBase" id="RU361255"/>
    </source>
</evidence>
<evidence type="ECO:0000313" key="18">
    <source>
        <dbReference type="EMBL" id="KAK9804199.1"/>
    </source>
</evidence>
<protein>
    <recommendedName>
        <fullName evidence="5 16">Dihydroorotate dehydrogenase (quinone), mitochondrial</fullName>
        <shortName evidence="16">DHOdehase</shortName>
        <ecNumber evidence="4 16">1.3.5.2</ecNumber>
    </recommendedName>
</protein>
<dbReference type="GO" id="GO:0009220">
    <property type="term" value="P:pyrimidine ribonucleotide biosynthetic process"/>
    <property type="evidence" value="ECO:0007669"/>
    <property type="project" value="TreeGrafter"/>
</dbReference>
<dbReference type="PROSITE" id="PS00912">
    <property type="entry name" value="DHODEHASE_2"/>
    <property type="match status" value="1"/>
</dbReference>
<accession>A0AAW1P6Z3</accession>
<evidence type="ECO:0000256" key="6">
    <source>
        <dbReference type="ARBA" id="ARBA00022630"/>
    </source>
</evidence>
<name>A0AAW1P6Z3_9CHLO</name>
<evidence type="ECO:0000256" key="14">
    <source>
        <dbReference type="ARBA" id="ARBA00023136"/>
    </source>
</evidence>
<comment type="pathway">
    <text evidence="2 16">Pyrimidine metabolism; UMP biosynthesis via de novo pathway; orotate from (S)-dihydroorotate (quinone route): step 1/1.</text>
</comment>
<evidence type="ECO:0000256" key="13">
    <source>
        <dbReference type="ARBA" id="ARBA00023128"/>
    </source>
</evidence>
<evidence type="ECO:0000259" key="17">
    <source>
        <dbReference type="Pfam" id="PF01180"/>
    </source>
</evidence>
<evidence type="ECO:0000256" key="2">
    <source>
        <dbReference type="ARBA" id="ARBA00005161"/>
    </source>
</evidence>
<evidence type="ECO:0000256" key="1">
    <source>
        <dbReference type="ARBA" id="ARBA00004434"/>
    </source>
</evidence>
<keyword evidence="11" id="KW-1133">Transmembrane helix</keyword>
<comment type="subcellular location">
    <subcellularLocation>
        <location evidence="1 16">Mitochondrion inner membrane</location>
        <topology evidence="1 16">Single-pass membrane protein</topology>
    </subcellularLocation>
</comment>
<comment type="cofactor">
    <cofactor evidence="16">
        <name>FMN</name>
        <dbReference type="ChEBI" id="CHEBI:58210"/>
    </cofactor>
    <text evidence="16">Binds 1 FMN per subunit.</text>
</comment>
<keyword evidence="10" id="KW-0809">Transit peptide</keyword>
<comment type="catalytic activity">
    <reaction evidence="15 16">
        <text>(S)-dihydroorotate + a quinone = orotate + a quinol</text>
        <dbReference type="Rhea" id="RHEA:30187"/>
        <dbReference type="ChEBI" id="CHEBI:24646"/>
        <dbReference type="ChEBI" id="CHEBI:30839"/>
        <dbReference type="ChEBI" id="CHEBI:30864"/>
        <dbReference type="ChEBI" id="CHEBI:132124"/>
        <dbReference type="EC" id="1.3.5.2"/>
    </reaction>
</comment>
<keyword evidence="13 16" id="KW-0496">Mitochondrion</keyword>
<dbReference type="GO" id="GO:0006207">
    <property type="term" value="P:'de novo' pyrimidine nucleobase biosynthetic process"/>
    <property type="evidence" value="ECO:0007669"/>
    <property type="project" value="InterPro"/>
</dbReference>
<keyword evidence="7 16" id="KW-0288">FMN</keyword>
<comment type="similarity">
    <text evidence="3 16">Belongs to the dihydroorotate dehydrogenase family. Type 2 subfamily.</text>
</comment>
<dbReference type="AlphaFoldDB" id="A0AAW1P6Z3"/>
<dbReference type="Proteomes" id="UP001489004">
    <property type="component" value="Unassembled WGS sequence"/>
</dbReference>
<evidence type="ECO:0000256" key="8">
    <source>
        <dbReference type="ARBA" id="ARBA00022692"/>
    </source>
</evidence>
<feature type="domain" description="Dihydroorotate dehydrogenase catalytic" evidence="17">
    <location>
        <begin position="75"/>
        <end position="378"/>
    </location>
</feature>
<keyword evidence="14" id="KW-0472">Membrane</keyword>
<dbReference type="SUPFAM" id="SSF51395">
    <property type="entry name" value="FMN-linked oxidoreductases"/>
    <property type="match status" value="1"/>
</dbReference>
<dbReference type="GO" id="GO:0106430">
    <property type="term" value="F:dihydroorotate dehydrogenase (quinone) activity"/>
    <property type="evidence" value="ECO:0007669"/>
    <property type="project" value="UniProtKB-EC"/>
</dbReference>
<evidence type="ECO:0000256" key="3">
    <source>
        <dbReference type="ARBA" id="ARBA00005359"/>
    </source>
</evidence>
<reference evidence="18 19" key="1">
    <citation type="journal article" date="2024" name="Nat. Commun.">
        <title>Phylogenomics reveals the evolutionary origins of lichenization in chlorophyte algae.</title>
        <authorList>
            <person name="Puginier C."/>
            <person name="Libourel C."/>
            <person name="Otte J."/>
            <person name="Skaloud P."/>
            <person name="Haon M."/>
            <person name="Grisel S."/>
            <person name="Petersen M."/>
            <person name="Berrin J.G."/>
            <person name="Delaux P.M."/>
            <person name="Dal Grande F."/>
            <person name="Keller J."/>
        </authorList>
    </citation>
    <scope>NUCLEOTIDE SEQUENCE [LARGE SCALE GENOMIC DNA]</scope>
    <source>
        <strain evidence="18 19">SAG 2043</strain>
    </source>
</reference>
<dbReference type="PANTHER" id="PTHR48109:SF4">
    <property type="entry name" value="DIHYDROOROTATE DEHYDROGENASE (QUINONE), MITOCHONDRIAL"/>
    <property type="match status" value="1"/>
</dbReference>
<comment type="caution">
    <text evidence="18">The sequence shown here is derived from an EMBL/GenBank/DDBJ whole genome shotgun (WGS) entry which is preliminary data.</text>
</comment>
<dbReference type="PROSITE" id="PS00911">
    <property type="entry name" value="DHODEHASE_1"/>
    <property type="match status" value="1"/>
</dbReference>
<gene>
    <name evidence="18" type="ORF">WJX72_000929</name>
</gene>
<dbReference type="FunFam" id="3.20.20.70:FF:000066">
    <property type="entry name" value="Dihydroorotate dehydrogenase (quinone), mitochondrial"/>
    <property type="match status" value="1"/>
</dbReference>
<dbReference type="NCBIfam" id="TIGR01036">
    <property type="entry name" value="pyrD_sub2"/>
    <property type="match status" value="1"/>
</dbReference>
<keyword evidence="6 16" id="KW-0285">Flavoprotein</keyword>
<dbReference type="InterPro" id="IPR001295">
    <property type="entry name" value="Dihydroorotate_DH_CS"/>
</dbReference>
<dbReference type="EC" id="1.3.5.2" evidence="4 16"/>
<dbReference type="InterPro" id="IPR005719">
    <property type="entry name" value="Dihydroorotate_DH_2"/>
</dbReference>
<evidence type="ECO:0000256" key="12">
    <source>
        <dbReference type="ARBA" id="ARBA00023002"/>
    </source>
</evidence>
<sequence>MLRTLGRRLLLLGSVGTGAVLANYYDRLDELQYDAASLASPVLRLLDAETSHNVAVWSAAHGLVPRDHKPDPPSLRTMVWGREFRNPIGLAAGFDKDAQAVEGLLGIGFGFVEVGSVTPLPQPGNPQPRVFRLPELKATINRYGFNSQGVDAVASHLAAYRARLDDNPARERGLLGVNLGKNKTSEDAAADYCIGVSKLGQYADYLVINVSSPNTPGLRSLQGRKELEHLVKRVKTMRDSTPWGSRGPPPLLVKIAPDLTEADKSDIAAVALKHNLDGLIVSNTTIARPPEVHDYPCGQEAGGLSGKPLFEPSTKVLSDMYKLTKGKLPIIGCGGVSSGEDAYKKIRAGASLVQLYTGMAYEGPALVPRIKRELAECLARDGLVSVQQAVGADHEGPSQRKASAWRFYWS</sequence>
<proteinExistence type="inferred from homology"/>
<dbReference type="HAMAP" id="MF_00225">
    <property type="entry name" value="DHO_dh_type2"/>
    <property type="match status" value="1"/>
</dbReference>
<evidence type="ECO:0000256" key="9">
    <source>
        <dbReference type="ARBA" id="ARBA00022792"/>
    </source>
</evidence>
<dbReference type="NCBIfam" id="NF003652">
    <property type="entry name" value="PRK05286.2-5"/>
    <property type="match status" value="1"/>
</dbReference>
<keyword evidence="9 16" id="KW-0999">Mitochondrion inner membrane</keyword>
<dbReference type="Pfam" id="PF01180">
    <property type="entry name" value="DHO_dh"/>
    <property type="match status" value="1"/>
</dbReference>
<evidence type="ECO:0000313" key="19">
    <source>
        <dbReference type="Proteomes" id="UP001489004"/>
    </source>
</evidence>